<dbReference type="NCBIfam" id="TIGR00377">
    <property type="entry name" value="ant_ant_sig"/>
    <property type="match status" value="1"/>
</dbReference>
<dbReference type="Pfam" id="PF01740">
    <property type="entry name" value="STAS"/>
    <property type="match status" value="1"/>
</dbReference>
<name>A0A8J3TBF7_9ACTN</name>
<protein>
    <recommendedName>
        <fullName evidence="2">Anti-sigma factor antagonist</fullName>
    </recommendedName>
</protein>
<dbReference type="CDD" id="cd07043">
    <property type="entry name" value="STAS_anti-anti-sigma_factors"/>
    <property type="match status" value="1"/>
</dbReference>
<dbReference type="AlphaFoldDB" id="A0A8J3TBF7"/>
<dbReference type="PANTHER" id="PTHR33495">
    <property type="entry name" value="ANTI-SIGMA FACTOR ANTAGONIST TM_1081-RELATED-RELATED"/>
    <property type="match status" value="1"/>
</dbReference>
<evidence type="ECO:0000313" key="4">
    <source>
        <dbReference type="EMBL" id="GII21809.1"/>
    </source>
</evidence>
<organism evidence="4 5">
    <name type="scientific">Planosporangium mesophilum</name>
    <dbReference type="NCBI Taxonomy" id="689768"/>
    <lineage>
        <taxon>Bacteria</taxon>
        <taxon>Bacillati</taxon>
        <taxon>Actinomycetota</taxon>
        <taxon>Actinomycetes</taxon>
        <taxon>Micromonosporales</taxon>
        <taxon>Micromonosporaceae</taxon>
        <taxon>Planosporangium</taxon>
    </lineage>
</organism>
<evidence type="ECO:0000256" key="2">
    <source>
        <dbReference type="RuleBase" id="RU003749"/>
    </source>
</evidence>
<dbReference type="SUPFAM" id="SSF52091">
    <property type="entry name" value="SpoIIaa-like"/>
    <property type="match status" value="1"/>
</dbReference>
<evidence type="ECO:0000313" key="5">
    <source>
        <dbReference type="Proteomes" id="UP000599074"/>
    </source>
</evidence>
<dbReference type="EMBL" id="BOON01000013">
    <property type="protein sequence ID" value="GII21809.1"/>
    <property type="molecule type" value="Genomic_DNA"/>
</dbReference>
<feature type="domain" description="STAS" evidence="3">
    <location>
        <begin position="10"/>
        <end position="117"/>
    </location>
</feature>
<dbReference type="RefSeq" id="WP_168114131.1">
    <property type="nucleotide sequence ID" value="NZ_BOON01000013.1"/>
</dbReference>
<dbReference type="InterPro" id="IPR036513">
    <property type="entry name" value="STAS_dom_sf"/>
</dbReference>
<evidence type="ECO:0000259" key="3">
    <source>
        <dbReference type="PROSITE" id="PS50801"/>
    </source>
</evidence>
<comment type="similarity">
    <text evidence="1 2">Belongs to the anti-sigma-factor antagonist family.</text>
</comment>
<gene>
    <name evidence="4" type="primary">arsI</name>
    <name evidence="4" type="ORF">Pme01_14060</name>
</gene>
<dbReference type="InterPro" id="IPR002645">
    <property type="entry name" value="STAS_dom"/>
</dbReference>
<keyword evidence="5" id="KW-1185">Reference proteome</keyword>
<evidence type="ECO:0000256" key="1">
    <source>
        <dbReference type="ARBA" id="ARBA00009013"/>
    </source>
</evidence>
<comment type="caution">
    <text evidence="4">The sequence shown here is derived from an EMBL/GenBank/DDBJ whole genome shotgun (WGS) entry which is preliminary data.</text>
</comment>
<dbReference type="PANTHER" id="PTHR33495:SF2">
    <property type="entry name" value="ANTI-SIGMA FACTOR ANTAGONIST TM_1081-RELATED"/>
    <property type="match status" value="1"/>
</dbReference>
<dbReference type="InterPro" id="IPR003658">
    <property type="entry name" value="Anti-sigma_ant"/>
</dbReference>
<proteinExistence type="inferred from homology"/>
<sequence>MATPRTFLLVDEQAGDPDGDTVLRIRGELDLSTAEQLRAAAAPYLTAGGRLVLDLSEVTFCDSTGLAVLVGFHKRLAASGGGLELYAPVQRVRHLLHITGLNRVFRVRTEGEEAAPR</sequence>
<accession>A0A8J3TBF7</accession>
<dbReference type="PROSITE" id="PS50801">
    <property type="entry name" value="STAS"/>
    <property type="match status" value="1"/>
</dbReference>
<dbReference type="Gene3D" id="3.30.750.24">
    <property type="entry name" value="STAS domain"/>
    <property type="match status" value="1"/>
</dbReference>
<dbReference type="Proteomes" id="UP000599074">
    <property type="component" value="Unassembled WGS sequence"/>
</dbReference>
<reference evidence="4" key="1">
    <citation type="submission" date="2021-01" db="EMBL/GenBank/DDBJ databases">
        <title>Whole genome shotgun sequence of Planosporangium mesophilum NBRC 109066.</title>
        <authorList>
            <person name="Komaki H."/>
            <person name="Tamura T."/>
        </authorList>
    </citation>
    <scope>NUCLEOTIDE SEQUENCE</scope>
    <source>
        <strain evidence="4">NBRC 109066</strain>
    </source>
</reference>
<dbReference type="GO" id="GO:0043856">
    <property type="term" value="F:anti-sigma factor antagonist activity"/>
    <property type="evidence" value="ECO:0007669"/>
    <property type="project" value="InterPro"/>
</dbReference>